<gene>
    <name evidence="2" type="ORF">B0F87_102263</name>
</gene>
<evidence type="ECO:0000259" key="1">
    <source>
        <dbReference type="Pfam" id="PF00117"/>
    </source>
</evidence>
<feature type="domain" description="Glutamine amidotransferase" evidence="1">
    <location>
        <begin position="48"/>
        <end position="186"/>
    </location>
</feature>
<dbReference type="Gene3D" id="3.40.50.880">
    <property type="match status" value="1"/>
</dbReference>
<keyword evidence="2" id="KW-0315">Glutamine amidotransferase</keyword>
<reference evidence="2 3" key="1">
    <citation type="submission" date="2018-02" db="EMBL/GenBank/DDBJ databases">
        <title>Subsurface microbial communities from deep shales in Ohio and West Virginia, USA.</title>
        <authorList>
            <person name="Wrighton K."/>
        </authorList>
    </citation>
    <scope>NUCLEOTIDE SEQUENCE [LARGE SCALE GENOMIC DNA]</scope>
    <source>
        <strain evidence="2 3">OWC-DMM</strain>
    </source>
</reference>
<dbReference type="GO" id="GO:0016740">
    <property type="term" value="F:transferase activity"/>
    <property type="evidence" value="ECO:0007669"/>
    <property type="project" value="UniProtKB-KW"/>
</dbReference>
<dbReference type="GO" id="GO:0005829">
    <property type="term" value="C:cytosol"/>
    <property type="evidence" value="ECO:0007669"/>
    <property type="project" value="TreeGrafter"/>
</dbReference>
<accession>A0A2S6HI80</accession>
<dbReference type="Pfam" id="PF00117">
    <property type="entry name" value="GATase"/>
    <property type="match status" value="1"/>
</dbReference>
<dbReference type="InterPro" id="IPR044668">
    <property type="entry name" value="PuuD-like"/>
</dbReference>
<name>A0A2S6HI80_9GAMM</name>
<evidence type="ECO:0000313" key="2">
    <source>
        <dbReference type="EMBL" id="PPK77156.1"/>
    </source>
</evidence>
<proteinExistence type="predicted"/>
<sequence length="202" mass="22547">MIRVAVSQRVDLVTGRNERRDALDQNLCRWLVSAGYIPMPIPNVLGRMVNNDQSPMQSWLSAMRPDAVLLSGGNDIGDAPERDETERCLLAHAKEKFLPVLGICRGMQMLSIWAGSTLKPVEGHVGSRHRLLGELAGEVNSFHRFALAVCPSGFTVTATSEDGNIEAIRHETLPWEGWMWHPEREAAFQSADMQRLQALFSR</sequence>
<evidence type="ECO:0000313" key="3">
    <source>
        <dbReference type="Proteomes" id="UP000240010"/>
    </source>
</evidence>
<dbReference type="EMBL" id="PTIZ01000002">
    <property type="protein sequence ID" value="PPK77156.1"/>
    <property type="molecule type" value="Genomic_DNA"/>
</dbReference>
<dbReference type="InterPro" id="IPR029062">
    <property type="entry name" value="Class_I_gatase-like"/>
</dbReference>
<organism evidence="2 3">
    <name type="scientific">Methylobacter tundripaludum</name>
    <dbReference type="NCBI Taxonomy" id="173365"/>
    <lineage>
        <taxon>Bacteria</taxon>
        <taxon>Pseudomonadati</taxon>
        <taxon>Pseudomonadota</taxon>
        <taxon>Gammaproteobacteria</taxon>
        <taxon>Methylococcales</taxon>
        <taxon>Methylococcaceae</taxon>
        <taxon>Methylobacter</taxon>
    </lineage>
</organism>
<protein>
    <submittedName>
        <fullName evidence="2">Putative glutamine amidotransferase</fullName>
    </submittedName>
</protein>
<dbReference type="Proteomes" id="UP000240010">
    <property type="component" value="Unassembled WGS sequence"/>
</dbReference>
<comment type="caution">
    <text evidence="2">The sequence shown here is derived from an EMBL/GenBank/DDBJ whole genome shotgun (WGS) entry which is preliminary data.</text>
</comment>
<dbReference type="PANTHER" id="PTHR43235">
    <property type="entry name" value="GLUTAMINE AMIDOTRANSFERASE PB2B2.05-RELATED"/>
    <property type="match status" value="1"/>
</dbReference>
<dbReference type="GO" id="GO:0016811">
    <property type="term" value="F:hydrolase activity, acting on carbon-nitrogen (but not peptide) bonds, in linear amides"/>
    <property type="evidence" value="ECO:0007669"/>
    <property type="project" value="InterPro"/>
</dbReference>
<dbReference type="PANTHER" id="PTHR43235:SF1">
    <property type="entry name" value="GLUTAMINE AMIDOTRANSFERASE PB2B2.05-RELATED"/>
    <property type="match status" value="1"/>
</dbReference>
<dbReference type="InterPro" id="IPR017926">
    <property type="entry name" value="GATASE"/>
</dbReference>
<dbReference type="PROSITE" id="PS51273">
    <property type="entry name" value="GATASE_TYPE_1"/>
    <property type="match status" value="1"/>
</dbReference>
<dbReference type="AlphaFoldDB" id="A0A2S6HI80"/>
<keyword evidence="2" id="KW-0808">Transferase</keyword>
<dbReference type="SUPFAM" id="SSF52317">
    <property type="entry name" value="Class I glutamine amidotransferase-like"/>
    <property type="match status" value="1"/>
</dbReference>